<dbReference type="Gene3D" id="3.40.50.1820">
    <property type="entry name" value="alpha/beta hydrolase"/>
    <property type="match status" value="1"/>
</dbReference>
<evidence type="ECO:0000313" key="4">
    <source>
        <dbReference type="Proteomes" id="UP000184497"/>
    </source>
</evidence>
<dbReference type="InterPro" id="IPR000073">
    <property type="entry name" value="AB_hydrolase_1"/>
</dbReference>
<evidence type="ECO:0000256" key="1">
    <source>
        <dbReference type="ARBA" id="ARBA00022801"/>
    </source>
</evidence>
<sequence>MSVKLNHKITGEGFPLILLHGVFGSLENLGGIARKLQGEWQIHALDQRNHGSSPHTDTMDYPSMAADVVAYMDEQGIDKACLLGHSMGGKVAMQVALQAPERVEKLIVADISPVAYKSGHDAILEGLKQMDLTDVRSRGDADKLMAEFVEMAATRQFLLMNLERIPKQEQVEGGPVYRWRLNLKAIEACYANLASAPEAGAPYTGPVLFLKGADSAYIQEKHRDEIRRLFPHAQLSIIEGTGHWLHAEKTDTFVALCRRFLEGRDTD</sequence>
<dbReference type="Pfam" id="PF00561">
    <property type="entry name" value="Abhydrolase_1"/>
    <property type="match status" value="1"/>
</dbReference>
<dbReference type="PANTHER" id="PTHR46118:SF4">
    <property type="entry name" value="PROTEIN ABHD11"/>
    <property type="match status" value="1"/>
</dbReference>
<keyword evidence="1" id="KW-0378">Hydrolase</keyword>
<dbReference type="EMBL" id="FRAQ01000001">
    <property type="protein sequence ID" value="SHK03375.1"/>
    <property type="molecule type" value="Genomic_DNA"/>
</dbReference>
<dbReference type="InterPro" id="IPR029058">
    <property type="entry name" value="AB_hydrolase_fold"/>
</dbReference>
<dbReference type="GO" id="GO:0016787">
    <property type="term" value="F:hydrolase activity"/>
    <property type="evidence" value="ECO:0007669"/>
    <property type="project" value="UniProtKB-KW"/>
</dbReference>
<dbReference type="SUPFAM" id="SSF53474">
    <property type="entry name" value="alpha/beta-Hydrolases"/>
    <property type="match status" value="1"/>
</dbReference>
<evidence type="ECO:0000259" key="2">
    <source>
        <dbReference type="Pfam" id="PF00561"/>
    </source>
</evidence>
<dbReference type="PRINTS" id="PR00111">
    <property type="entry name" value="ABHYDROLASE"/>
</dbReference>
<dbReference type="OrthoDB" id="9808398at2"/>
<dbReference type="PANTHER" id="PTHR46118">
    <property type="entry name" value="PROTEIN ABHD11"/>
    <property type="match status" value="1"/>
</dbReference>
<dbReference type="AlphaFoldDB" id="A0A1M6P620"/>
<gene>
    <name evidence="3" type="ORF">SAMN05216369_0098</name>
</gene>
<accession>A0A1M6P620</accession>
<evidence type="ECO:0000313" key="3">
    <source>
        <dbReference type="EMBL" id="SHK03375.1"/>
    </source>
</evidence>
<dbReference type="RefSeq" id="WP_072794851.1">
    <property type="nucleotide sequence ID" value="NZ_FRAQ01000001.1"/>
</dbReference>
<protein>
    <submittedName>
        <fullName evidence="3">Esterase</fullName>
    </submittedName>
</protein>
<feature type="domain" description="AB hydrolase-1" evidence="2">
    <location>
        <begin position="15"/>
        <end position="249"/>
    </location>
</feature>
<dbReference type="STRING" id="564117.SAMN05216369_0098"/>
<keyword evidence="4" id="KW-1185">Reference proteome</keyword>
<proteinExistence type="predicted"/>
<dbReference type="Proteomes" id="UP000184497">
    <property type="component" value="Unassembled WGS sequence"/>
</dbReference>
<organism evidence="3 4">
    <name type="scientific">Marinobacter antarcticus</name>
    <dbReference type="NCBI Taxonomy" id="564117"/>
    <lineage>
        <taxon>Bacteria</taxon>
        <taxon>Pseudomonadati</taxon>
        <taxon>Pseudomonadota</taxon>
        <taxon>Gammaproteobacteria</taxon>
        <taxon>Pseudomonadales</taxon>
        <taxon>Marinobacteraceae</taxon>
        <taxon>Marinobacter</taxon>
    </lineage>
</organism>
<reference evidence="4" key="1">
    <citation type="submission" date="2016-11" db="EMBL/GenBank/DDBJ databases">
        <authorList>
            <person name="Varghese N."/>
            <person name="Submissions S."/>
        </authorList>
    </citation>
    <scope>NUCLEOTIDE SEQUENCE [LARGE SCALE GENOMIC DNA]</scope>
    <source>
        <strain evidence="4">CGMCC 1.10835</strain>
    </source>
</reference>
<name>A0A1M6P620_9GAMM</name>